<dbReference type="Proteomes" id="UP000184462">
    <property type="component" value="Unassembled WGS sequence"/>
</dbReference>
<evidence type="ECO:0000313" key="4">
    <source>
        <dbReference type="Proteomes" id="UP000184462"/>
    </source>
</evidence>
<dbReference type="RefSeq" id="WP_073190261.1">
    <property type="nucleotide sequence ID" value="NZ_FQTW01000001.1"/>
</dbReference>
<name>A0A1M4S8P9_9FLAO</name>
<dbReference type="OrthoDB" id="270742at2"/>
<feature type="domain" description="Chalcone isomerase" evidence="2">
    <location>
        <begin position="21"/>
        <end position="184"/>
    </location>
</feature>
<gene>
    <name evidence="3" type="ORF">SAMN05444278_10111</name>
</gene>
<dbReference type="EMBL" id="FQTW01000001">
    <property type="protein sequence ID" value="SHE28535.1"/>
    <property type="molecule type" value="Genomic_DNA"/>
</dbReference>
<keyword evidence="3" id="KW-0413">Isomerase</keyword>
<protein>
    <submittedName>
        <fullName evidence="3">Chalcone isomerase-like</fullName>
    </submittedName>
</protein>
<feature type="signal peptide" evidence="1">
    <location>
        <begin position="1"/>
        <end position="19"/>
    </location>
</feature>
<dbReference type="SUPFAM" id="SSF54626">
    <property type="entry name" value="Chalcone isomerase"/>
    <property type="match status" value="1"/>
</dbReference>
<accession>A0A1M4S8P9</accession>
<dbReference type="STRING" id="1155689.SAMN05444278_10111"/>
<reference evidence="3 4" key="1">
    <citation type="submission" date="2016-11" db="EMBL/GenBank/DDBJ databases">
        <authorList>
            <person name="Jaros S."/>
            <person name="Januszkiewicz K."/>
            <person name="Wedrychowicz H."/>
        </authorList>
    </citation>
    <scope>NUCLEOTIDE SEQUENCE [LARGE SCALE GENOMIC DNA]</scope>
    <source>
        <strain evidence="3 4">DSM 25661</strain>
    </source>
</reference>
<keyword evidence="1" id="KW-0732">Signal</keyword>
<dbReference type="InterPro" id="IPR016088">
    <property type="entry name" value="Chalcone_isomerase_3-sand"/>
</dbReference>
<dbReference type="AlphaFoldDB" id="A0A1M4S8P9"/>
<sequence>MKKILFLVLAFSFTAINFAQTEVSGVNLPNTTTFGEYEVKLNGAGVREKFWMDMYVGGLYLTSKTNDADAIINADEAMGIKLHIVSGLISSGKMTDAVEDGFENSTDGNTESIRPKIDQFKSFFADKINKKDVFDITYQPGTGVVVYKNGKESGRIQGLAFKKALFGIWLCDKPADDDLKEAMLNL</sequence>
<keyword evidence="4" id="KW-1185">Reference proteome</keyword>
<dbReference type="Pfam" id="PF16036">
    <property type="entry name" value="Chalcone_3"/>
    <property type="match status" value="1"/>
</dbReference>
<organism evidence="3 4">
    <name type="scientific">Psychroflexus salarius</name>
    <dbReference type="NCBI Taxonomy" id="1155689"/>
    <lineage>
        <taxon>Bacteria</taxon>
        <taxon>Pseudomonadati</taxon>
        <taxon>Bacteroidota</taxon>
        <taxon>Flavobacteriia</taxon>
        <taxon>Flavobacteriales</taxon>
        <taxon>Flavobacteriaceae</taxon>
        <taxon>Psychroflexus</taxon>
    </lineage>
</organism>
<dbReference type="InterPro" id="IPR036298">
    <property type="entry name" value="Chalcone_isomerase_sf"/>
</dbReference>
<dbReference type="Gene3D" id="3.50.70.10">
    <property type="match status" value="1"/>
</dbReference>
<proteinExistence type="predicted"/>
<evidence type="ECO:0000313" key="3">
    <source>
        <dbReference type="EMBL" id="SHE28535.1"/>
    </source>
</evidence>
<evidence type="ECO:0000256" key="1">
    <source>
        <dbReference type="SAM" id="SignalP"/>
    </source>
</evidence>
<dbReference type="GO" id="GO:0016872">
    <property type="term" value="F:intramolecular lyase activity"/>
    <property type="evidence" value="ECO:0007669"/>
    <property type="project" value="InterPro"/>
</dbReference>
<evidence type="ECO:0000259" key="2">
    <source>
        <dbReference type="Pfam" id="PF16036"/>
    </source>
</evidence>
<dbReference type="InterPro" id="IPR016087">
    <property type="entry name" value="Chalcone_isomerase"/>
</dbReference>
<feature type="chain" id="PRO_5012589806" evidence="1">
    <location>
        <begin position="20"/>
        <end position="186"/>
    </location>
</feature>